<name>A0A238BMX9_9BILA</name>
<dbReference type="InterPro" id="IPR049912">
    <property type="entry name" value="CRESS_DNA_REP"/>
</dbReference>
<feature type="domain" description="CRESS-DNA virus Rep endonuclease" evidence="11">
    <location>
        <begin position="8"/>
        <end position="103"/>
    </location>
</feature>
<evidence type="ECO:0000256" key="3">
    <source>
        <dbReference type="ARBA" id="ARBA00022705"/>
    </source>
</evidence>
<dbReference type="EMBL" id="KZ270267">
    <property type="protein sequence ID" value="OZC06010.1"/>
    <property type="molecule type" value="Genomic_DNA"/>
</dbReference>
<evidence type="ECO:0000313" key="12">
    <source>
        <dbReference type="EMBL" id="OZC06010.1"/>
    </source>
</evidence>
<dbReference type="Pfam" id="PF02407">
    <property type="entry name" value="Viral_Rep"/>
    <property type="match status" value="1"/>
</dbReference>
<dbReference type="PROSITE" id="PS52020">
    <property type="entry name" value="CRESS_DNA_REP"/>
    <property type="match status" value="1"/>
</dbReference>
<dbReference type="GO" id="GO:0003677">
    <property type="term" value="F:DNA binding"/>
    <property type="evidence" value="ECO:0007669"/>
    <property type="project" value="UniProtKB-KW"/>
</dbReference>
<dbReference type="GO" id="GO:0016779">
    <property type="term" value="F:nucleotidyltransferase activity"/>
    <property type="evidence" value="ECO:0007669"/>
    <property type="project" value="UniProtKB-KW"/>
</dbReference>
<keyword evidence="7" id="KW-0255">Endonuclease</keyword>
<gene>
    <name evidence="12" type="ORF">X798_07007</name>
</gene>
<keyword evidence="5" id="KW-0479">Metal-binding</keyword>
<keyword evidence="2" id="KW-0548">Nucleotidyltransferase</keyword>
<dbReference type="Gene3D" id="3.40.1310.20">
    <property type="match status" value="1"/>
</dbReference>
<reference evidence="12 13" key="1">
    <citation type="submission" date="2015-12" db="EMBL/GenBank/DDBJ databases">
        <title>Draft genome of the nematode, Onchocerca flexuosa.</title>
        <authorList>
            <person name="Mitreva M."/>
        </authorList>
    </citation>
    <scope>NUCLEOTIDE SEQUENCE [LARGE SCALE GENOMIC DNA]</scope>
    <source>
        <strain evidence="12">Red Deer</strain>
    </source>
</reference>
<evidence type="ECO:0000256" key="9">
    <source>
        <dbReference type="ARBA" id="ARBA00023124"/>
    </source>
</evidence>
<dbReference type="GO" id="GO:0016787">
    <property type="term" value="F:hydrolase activity"/>
    <property type="evidence" value="ECO:0007669"/>
    <property type="project" value="UniProtKB-KW"/>
</dbReference>
<keyword evidence="4" id="KW-0540">Nuclease</keyword>
<accession>A0A238BMX9</accession>
<dbReference type="AlphaFoldDB" id="A0A238BMX9"/>
<protein>
    <submittedName>
        <fullName evidence="12">Putative viral replication protein</fullName>
    </submittedName>
</protein>
<proteinExistence type="predicted"/>
<keyword evidence="13" id="KW-1185">Reference proteome</keyword>
<keyword evidence="6" id="KW-0547">Nucleotide-binding</keyword>
<evidence type="ECO:0000259" key="11">
    <source>
        <dbReference type="PROSITE" id="PS52020"/>
    </source>
</evidence>
<dbReference type="Proteomes" id="UP000242913">
    <property type="component" value="Unassembled WGS sequence"/>
</dbReference>
<evidence type="ECO:0000256" key="6">
    <source>
        <dbReference type="ARBA" id="ARBA00022741"/>
    </source>
</evidence>
<evidence type="ECO:0000256" key="1">
    <source>
        <dbReference type="ARBA" id="ARBA00022679"/>
    </source>
</evidence>
<dbReference type="GO" id="GO:0004519">
    <property type="term" value="F:endonuclease activity"/>
    <property type="evidence" value="ECO:0007669"/>
    <property type="project" value="UniProtKB-KW"/>
</dbReference>
<evidence type="ECO:0000256" key="2">
    <source>
        <dbReference type="ARBA" id="ARBA00022695"/>
    </source>
</evidence>
<dbReference type="GO" id="GO:0046872">
    <property type="term" value="F:metal ion binding"/>
    <property type="evidence" value="ECO:0007669"/>
    <property type="project" value="UniProtKB-KW"/>
</dbReference>
<evidence type="ECO:0000256" key="10">
    <source>
        <dbReference type="ARBA" id="ARBA00023125"/>
    </source>
</evidence>
<sequence>MHSMYRGMIRSRCFVGLLGGIGDVGVEITIGNGLIYATIGRETCPTTGRTHLQGFLKFNSPVRFSMLQAKLPRGTHIESAKGTDFQNYKYCSKETIQEEIGTRLLEAKKRKSDIQDEWGVEVFARSHPYTH</sequence>
<keyword evidence="10" id="KW-0238">DNA-binding</keyword>
<evidence type="ECO:0000256" key="4">
    <source>
        <dbReference type="ARBA" id="ARBA00022722"/>
    </source>
</evidence>
<dbReference type="GO" id="GO:0006260">
    <property type="term" value="P:DNA replication"/>
    <property type="evidence" value="ECO:0007669"/>
    <property type="project" value="UniProtKB-KW"/>
</dbReference>
<organism evidence="12 13">
    <name type="scientific">Onchocerca flexuosa</name>
    <dbReference type="NCBI Taxonomy" id="387005"/>
    <lineage>
        <taxon>Eukaryota</taxon>
        <taxon>Metazoa</taxon>
        <taxon>Ecdysozoa</taxon>
        <taxon>Nematoda</taxon>
        <taxon>Chromadorea</taxon>
        <taxon>Rhabditida</taxon>
        <taxon>Spirurina</taxon>
        <taxon>Spiruromorpha</taxon>
        <taxon>Filarioidea</taxon>
        <taxon>Onchocercidae</taxon>
        <taxon>Onchocerca</taxon>
    </lineage>
</organism>
<keyword evidence="3" id="KW-0235">DNA replication</keyword>
<keyword evidence="9" id="KW-0190">Covalent protein-DNA linkage</keyword>
<evidence type="ECO:0000256" key="8">
    <source>
        <dbReference type="ARBA" id="ARBA00022801"/>
    </source>
</evidence>
<evidence type="ECO:0000313" key="13">
    <source>
        <dbReference type="Proteomes" id="UP000242913"/>
    </source>
</evidence>
<evidence type="ECO:0000256" key="5">
    <source>
        <dbReference type="ARBA" id="ARBA00022723"/>
    </source>
</evidence>
<dbReference type="GO" id="GO:0000166">
    <property type="term" value="F:nucleotide binding"/>
    <property type="evidence" value="ECO:0007669"/>
    <property type="project" value="UniProtKB-KW"/>
</dbReference>
<keyword evidence="8" id="KW-0378">Hydrolase</keyword>
<evidence type="ECO:0000256" key="7">
    <source>
        <dbReference type="ARBA" id="ARBA00022759"/>
    </source>
</evidence>
<dbReference type="OrthoDB" id="5863943at2759"/>
<keyword evidence="1" id="KW-0808">Transferase</keyword>